<evidence type="ECO:0000256" key="6">
    <source>
        <dbReference type="ARBA" id="ARBA00023242"/>
    </source>
</evidence>
<evidence type="ECO:0000256" key="2">
    <source>
        <dbReference type="ARBA" id="ARBA00022723"/>
    </source>
</evidence>
<dbReference type="PANTHER" id="PTHR46481">
    <property type="entry name" value="ZINC FINGER BED DOMAIN-CONTAINING PROTEIN 4"/>
    <property type="match status" value="1"/>
</dbReference>
<comment type="subcellular location">
    <subcellularLocation>
        <location evidence="1">Nucleus</location>
    </subcellularLocation>
</comment>
<dbReference type="GO" id="GO:0008270">
    <property type="term" value="F:zinc ion binding"/>
    <property type="evidence" value="ECO:0007669"/>
    <property type="project" value="UniProtKB-KW"/>
</dbReference>
<name>A0A2G5D0H3_AQUCA</name>
<protein>
    <recommendedName>
        <fullName evidence="11">HAT C-terminal dimerisation domain-containing protein</fullName>
    </recommendedName>
</protein>
<dbReference type="Pfam" id="PF05699">
    <property type="entry name" value="Dimer_Tnp_hAT"/>
    <property type="match status" value="1"/>
</dbReference>
<evidence type="ECO:0000259" key="7">
    <source>
        <dbReference type="Pfam" id="PF05699"/>
    </source>
</evidence>
<keyword evidence="10" id="KW-1185">Reference proteome</keyword>
<dbReference type="EMBL" id="KZ305048">
    <property type="protein sequence ID" value="PIA37003.1"/>
    <property type="molecule type" value="Genomic_DNA"/>
</dbReference>
<sequence length="461" mass="52548">MGASSDNGTNHLKKHLNTCPKMKNKDVRQQLIVANKNISDGIHANKAFKFDQMQSRLDLARMIIKHEYPFTMVDHEYFRVFINNLQPLFNLEEREKLYKFFDEFSGRVSFTTDLWTFETQDAYFCLTAHFIDNDWGTHSGDEISKVVMACLLDWNLDKKVGTISVNNASSNDVMVNKIKDILNGDGLLVLGGQLLLVRCTTHILNLIVKDNLSVIGNVLYIRESCKFVKATPQRKLKWKSVIEQVKVSSTQQICLDVPTTVAVVLNPRFKMRFVQYYFNLIYGLHEAEIYINKVQISLEDLYNEYDSKFNLNSGTSHSPSSLNLSGESLNMDKIKKFETWCIEEGYESVTKKSKLEQYLVEPIFPVDCALSILNWWKLNTPKYPCLSKLARDGFTIPVSIVASEPALSTSGRVLNEYHSSLTPDTLQGLTCAQNWLKSSKVDLSTSYSTIQTVPTDIHVLD</sequence>
<evidence type="ECO:0008006" key="11">
    <source>
        <dbReference type="Google" id="ProtNLM"/>
    </source>
</evidence>
<organism evidence="9 10">
    <name type="scientific">Aquilegia coerulea</name>
    <name type="common">Rocky mountain columbine</name>
    <dbReference type="NCBI Taxonomy" id="218851"/>
    <lineage>
        <taxon>Eukaryota</taxon>
        <taxon>Viridiplantae</taxon>
        <taxon>Streptophyta</taxon>
        <taxon>Embryophyta</taxon>
        <taxon>Tracheophyta</taxon>
        <taxon>Spermatophyta</taxon>
        <taxon>Magnoliopsida</taxon>
        <taxon>Ranunculales</taxon>
        <taxon>Ranunculaceae</taxon>
        <taxon>Thalictroideae</taxon>
        <taxon>Aquilegia</taxon>
    </lineage>
</organism>
<keyword evidence="6" id="KW-0539">Nucleus</keyword>
<evidence type="ECO:0000256" key="1">
    <source>
        <dbReference type="ARBA" id="ARBA00004123"/>
    </source>
</evidence>
<dbReference type="InterPro" id="IPR025525">
    <property type="entry name" value="hAT-like_transposase_RNase-H"/>
</dbReference>
<dbReference type="GO" id="GO:0003677">
    <property type="term" value="F:DNA binding"/>
    <property type="evidence" value="ECO:0007669"/>
    <property type="project" value="UniProtKB-KW"/>
</dbReference>
<keyword evidence="4" id="KW-0862">Zinc</keyword>
<dbReference type="InterPro" id="IPR012337">
    <property type="entry name" value="RNaseH-like_sf"/>
</dbReference>
<dbReference type="InterPro" id="IPR008906">
    <property type="entry name" value="HATC_C_dom"/>
</dbReference>
<dbReference type="GO" id="GO:0005634">
    <property type="term" value="C:nucleus"/>
    <property type="evidence" value="ECO:0007669"/>
    <property type="project" value="UniProtKB-SubCell"/>
</dbReference>
<proteinExistence type="predicted"/>
<feature type="domain" description="hAT-like transposase RNase-H fold" evidence="8">
    <location>
        <begin position="258"/>
        <end position="305"/>
    </location>
</feature>
<feature type="domain" description="HAT C-terminal dimerisation" evidence="7">
    <location>
        <begin position="355"/>
        <end position="436"/>
    </location>
</feature>
<accession>A0A2G5D0H3</accession>
<dbReference type="SUPFAM" id="SSF53098">
    <property type="entry name" value="Ribonuclease H-like"/>
    <property type="match status" value="1"/>
</dbReference>
<evidence type="ECO:0000256" key="4">
    <source>
        <dbReference type="ARBA" id="ARBA00022833"/>
    </source>
</evidence>
<evidence type="ECO:0000256" key="5">
    <source>
        <dbReference type="ARBA" id="ARBA00023125"/>
    </source>
</evidence>
<dbReference type="AlphaFoldDB" id="A0A2G5D0H3"/>
<evidence type="ECO:0000313" key="9">
    <source>
        <dbReference type="EMBL" id="PIA37003.1"/>
    </source>
</evidence>
<dbReference type="Pfam" id="PF14372">
    <property type="entry name" value="hAT-like_RNase-H"/>
    <property type="match status" value="1"/>
</dbReference>
<dbReference type="GO" id="GO:0046983">
    <property type="term" value="F:protein dimerization activity"/>
    <property type="evidence" value="ECO:0007669"/>
    <property type="project" value="InterPro"/>
</dbReference>
<dbReference type="OrthoDB" id="1873329at2759"/>
<gene>
    <name evidence="9" type="ORF">AQUCO_03100033v1</name>
</gene>
<keyword evidence="2" id="KW-0479">Metal-binding</keyword>
<evidence type="ECO:0000256" key="3">
    <source>
        <dbReference type="ARBA" id="ARBA00022771"/>
    </source>
</evidence>
<keyword evidence="5" id="KW-0238">DNA-binding</keyword>
<dbReference type="InParanoid" id="A0A2G5D0H3"/>
<dbReference type="Proteomes" id="UP000230069">
    <property type="component" value="Unassembled WGS sequence"/>
</dbReference>
<evidence type="ECO:0000313" key="10">
    <source>
        <dbReference type="Proteomes" id="UP000230069"/>
    </source>
</evidence>
<dbReference type="PANTHER" id="PTHR46481:SF10">
    <property type="entry name" value="ZINC FINGER BED DOMAIN-CONTAINING PROTEIN 39"/>
    <property type="match status" value="1"/>
</dbReference>
<keyword evidence="3" id="KW-0863">Zinc-finger</keyword>
<dbReference type="InterPro" id="IPR052035">
    <property type="entry name" value="ZnF_BED_domain_contain"/>
</dbReference>
<evidence type="ECO:0000259" key="8">
    <source>
        <dbReference type="Pfam" id="PF14372"/>
    </source>
</evidence>
<reference evidence="9 10" key="1">
    <citation type="submission" date="2017-09" db="EMBL/GenBank/DDBJ databases">
        <title>WGS assembly of Aquilegia coerulea Goldsmith.</title>
        <authorList>
            <person name="Hodges S."/>
            <person name="Kramer E."/>
            <person name="Nordborg M."/>
            <person name="Tomkins J."/>
            <person name="Borevitz J."/>
            <person name="Derieg N."/>
            <person name="Yan J."/>
            <person name="Mihaltcheva S."/>
            <person name="Hayes R.D."/>
            <person name="Rokhsar D."/>
        </authorList>
    </citation>
    <scope>NUCLEOTIDE SEQUENCE [LARGE SCALE GENOMIC DNA]</scope>
    <source>
        <strain evidence="10">cv. Goldsmith</strain>
    </source>
</reference>